<accession>A0A0J1FVA2</accession>
<keyword evidence="4" id="KW-1185">Reference proteome</keyword>
<dbReference type="EMBL" id="AEJF01000143">
    <property type="protein sequence ID" value="KLU23783.1"/>
    <property type="molecule type" value="Genomic_DNA"/>
</dbReference>
<reference evidence="3 4" key="1">
    <citation type="journal article" date="2015" name="Genome Announc.">
        <title>Draft Genome Sequence of Burkholderia sp. Strain PML1(12), an Ectomycorrhizosphere-Inhabiting Bacterium with Effective Mineral-Weathering Ability.</title>
        <authorList>
            <person name="Uroz S."/>
            <person name="Oger P."/>
        </authorList>
    </citation>
    <scope>NUCLEOTIDE SEQUENCE [LARGE SCALE GENOMIC DNA]</scope>
    <source>
        <strain evidence="4">PML1(12)</strain>
    </source>
</reference>
<dbReference type="Proteomes" id="UP000035963">
    <property type="component" value="Unassembled WGS sequence"/>
</dbReference>
<keyword evidence="2" id="KW-0732">Signal</keyword>
<comment type="caution">
    <text evidence="3">The sequence shown here is derived from an EMBL/GenBank/DDBJ whole genome shotgun (WGS) entry which is preliminary data.</text>
</comment>
<protein>
    <submittedName>
        <fullName evidence="3">Uncharacterized protein</fullName>
    </submittedName>
</protein>
<evidence type="ECO:0000313" key="3">
    <source>
        <dbReference type="EMBL" id="KLU23783.1"/>
    </source>
</evidence>
<dbReference type="RefSeq" id="WP_047849266.1">
    <property type="nucleotide sequence ID" value="NZ_AEJF01000143.1"/>
</dbReference>
<name>A0A0J1FVA2_9BURK</name>
<dbReference type="OrthoDB" id="9842249at2"/>
<feature type="chain" id="PRO_5005251163" evidence="2">
    <location>
        <begin position="21"/>
        <end position="89"/>
    </location>
</feature>
<feature type="signal peptide" evidence="2">
    <location>
        <begin position="1"/>
        <end position="20"/>
    </location>
</feature>
<organism evidence="3 4">
    <name type="scientific">Caballeronia mineralivorans PML1(12)</name>
    <dbReference type="NCBI Taxonomy" id="908627"/>
    <lineage>
        <taxon>Bacteria</taxon>
        <taxon>Pseudomonadati</taxon>
        <taxon>Pseudomonadota</taxon>
        <taxon>Betaproteobacteria</taxon>
        <taxon>Burkholderiales</taxon>
        <taxon>Burkholderiaceae</taxon>
        <taxon>Caballeronia</taxon>
    </lineage>
</organism>
<gene>
    <name evidence="3" type="ORF">EOS_24405</name>
</gene>
<evidence type="ECO:0000256" key="2">
    <source>
        <dbReference type="SAM" id="SignalP"/>
    </source>
</evidence>
<evidence type="ECO:0000256" key="1">
    <source>
        <dbReference type="SAM" id="MobiDB-lite"/>
    </source>
</evidence>
<evidence type="ECO:0000313" key="4">
    <source>
        <dbReference type="Proteomes" id="UP000035963"/>
    </source>
</evidence>
<proteinExistence type="predicted"/>
<dbReference type="AlphaFoldDB" id="A0A0J1FVA2"/>
<sequence length="89" mass="9271">MNNLMIVIGVVFSFASQAYAGTVDDYDEGIAGAKLGTTLYNAAIPDKPLPMPQSDSDDATESIPLANPVAGNNVKEPVTSVKDVSVTNK</sequence>
<dbReference type="PATRIC" id="fig|908627.4.peg.5447"/>
<feature type="region of interest" description="Disordered" evidence="1">
    <location>
        <begin position="47"/>
        <end position="89"/>
    </location>
</feature>